<evidence type="ECO:0000256" key="1">
    <source>
        <dbReference type="ARBA" id="ARBA00004651"/>
    </source>
</evidence>
<dbReference type="EMBL" id="LTBA01000003">
    <property type="protein sequence ID" value="KYH35485.1"/>
    <property type="molecule type" value="Genomic_DNA"/>
</dbReference>
<feature type="transmembrane region" description="Helical" evidence="6">
    <location>
        <begin position="166"/>
        <end position="186"/>
    </location>
</feature>
<evidence type="ECO:0000256" key="6">
    <source>
        <dbReference type="SAM" id="Phobius"/>
    </source>
</evidence>
<evidence type="ECO:0000313" key="9">
    <source>
        <dbReference type="Proteomes" id="UP000075531"/>
    </source>
</evidence>
<accession>A0A151B6C6</accession>
<feature type="transmembrane region" description="Helical" evidence="6">
    <location>
        <begin position="100"/>
        <end position="119"/>
    </location>
</feature>
<feature type="transmembrane region" description="Helical" evidence="6">
    <location>
        <begin position="77"/>
        <end position="94"/>
    </location>
</feature>
<dbReference type="SUPFAM" id="SSF103473">
    <property type="entry name" value="MFS general substrate transporter"/>
    <property type="match status" value="1"/>
</dbReference>
<dbReference type="InterPro" id="IPR036259">
    <property type="entry name" value="MFS_trans_sf"/>
</dbReference>
<feature type="transmembrane region" description="Helical" evidence="6">
    <location>
        <begin position="343"/>
        <end position="362"/>
    </location>
</feature>
<comment type="caution">
    <text evidence="8">The sequence shown here is derived from an EMBL/GenBank/DDBJ whole genome shotgun (WGS) entry which is preliminary data.</text>
</comment>
<dbReference type="PATRIC" id="fig|1121338.3.peg.668"/>
<keyword evidence="4 6" id="KW-1133">Transmembrane helix</keyword>
<dbReference type="GO" id="GO:0022857">
    <property type="term" value="F:transmembrane transporter activity"/>
    <property type="evidence" value="ECO:0007669"/>
    <property type="project" value="InterPro"/>
</dbReference>
<feature type="domain" description="Major facilitator superfamily (MFS) profile" evidence="7">
    <location>
        <begin position="8"/>
        <end position="397"/>
    </location>
</feature>
<dbReference type="PROSITE" id="PS50850">
    <property type="entry name" value="MFS"/>
    <property type="match status" value="1"/>
</dbReference>
<keyword evidence="2" id="KW-0813">Transport</keyword>
<evidence type="ECO:0000256" key="3">
    <source>
        <dbReference type="ARBA" id="ARBA00022692"/>
    </source>
</evidence>
<dbReference type="PRINTS" id="PR01035">
    <property type="entry name" value="TCRTETA"/>
</dbReference>
<dbReference type="RefSeq" id="WP_084364590.1">
    <property type="nucleotide sequence ID" value="NZ_LTBA01000003.1"/>
</dbReference>
<feature type="transmembrane region" description="Helical" evidence="6">
    <location>
        <begin position="140"/>
        <end position="160"/>
    </location>
</feature>
<organism evidence="8 9">
    <name type="scientific">Clostridium tepidiprofundi DSM 19306</name>
    <dbReference type="NCBI Taxonomy" id="1121338"/>
    <lineage>
        <taxon>Bacteria</taxon>
        <taxon>Bacillati</taxon>
        <taxon>Bacillota</taxon>
        <taxon>Clostridia</taxon>
        <taxon>Eubacteriales</taxon>
        <taxon>Clostridiaceae</taxon>
        <taxon>Clostridium</taxon>
    </lineage>
</organism>
<feature type="transmembrane region" description="Helical" evidence="6">
    <location>
        <begin position="37"/>
        <end position="56"/>
    </location>
</feature>
<evidence type="ECO:0000259" key="7">
    <source>
        <dbReference type="PROSITE" id="PS50850"/>
    </source>
</evidence>
<feature type="transmembrane region" description="Helical" evidence="6">
    <location>
        <begin position="374"/>
        <end position="392"/>
    </location>
</feature>
<dbReference type="GO" id="GO:0005886">
    <property type="term" value="C:plasma membrane"/>
    <property type="evidence" value="ECO:0007669"/>
    <property type="project" value="UniProtKB-SubCell"/>
</dbReference>
<evidence type="ECO:0000313" key="8">
    <source>
        <dbReference type="EMBL" id="KYH35485.1"/>
    </source>
</evidence>
<keyword evidence="3 6" id="KW-0812">Transmembrane</keyword>
<keyword evidence="9" id="KW-1185">Reference proteome</keyword>
<dbReference type="InterPro" id="IPR011701">
    <property type="entry name" value="MFS"/>
</dbReference>
<evidence type="ECO:0000256" key="5">
    <source>
        <dbReference type="ARBA" id="ARBA00023136"/>
    </source>
</evidence>
<dbReference type="PANTHER" id="PTHR23528:SF1">
    <property type="entry name" value="MAJOR FACILITATOR SUPERFAMILY (MFS) PROFILE DOMAIN-CONTAINING PROTEIN"/>
    <property type="match status" value="1"/>
</dbReference>
<comment type="subcellular location">
    <subcellularLocation>
        <location evidence="1">Cell membrane</location>
        <topology evidence="1">Multi-pass membrane protein</topology>
    </subcellularLocation>
</comment>
<dbReference type="AlphaFoldDB" id="A0A151B6C6"/>
<dbReference type="Proteomes" id="UP000075531">
    <property type="component" value="Unassembled WGS sequence"/>
</dbReference>
<keyword evidence="5 6" id="KW-0472">Membrane</keyword>
<dbReference type="PANTHER" id="PTHR23528">
    <property type="match status" value="1"/>
</dbReference>
<proteinExistence type="predicted"/>
<feature type="transmembrane region" description="Helical" evidence="6">
    <location>
        <begin position="285"/>
        <end position="303"/>
    </location>
</feature>
<dbReference type="OrthoDB" id="7584869at2"/>
<reference evidence="8 9" key="1">
    <citation type="submission" date="2016-02" db="EMBL/GenBank/DDBJ databases">
        <title>Genome sequence of Clostridium tepidiprofundi DSM 19306.</title>
        <authorList>
            <person name="Poehlein A."/>
            <person name="Daniel R."/>
        </authorList>
    </citation>
    <scope>NUCLEOTIDE SEQUENCE [LARGE SCALE GENOMIC DNA]</scope>
    <source>
        <strain evidence="8 9">DSM 19306</strain>
    </source>
</reference>
<protein>
    <submittedName>
        <fullName evidence="8">Tetracycline resistance protein, class B</fullName>
    </submittedName>
</protein>
<feature type="transmembrane region" description="Helical" evidence="6">
    <location>
        <begin position="309"/>
        <end position="331"/>
    </location>
</feature>
<dbReference type="Pfam" id="PF07690">
    <property type="entry name" value="MFS_1"/>
    <property type="match status" value="1"/>
</dbReference>
<evidence type="ECO:0000256" key="4">
    <source>
        <dbReference type="ARBA" id="ARBA00022989"/>
    </source>
</evidence>
<dbReference type="CDD" id="cd17313">
    <property type="entry name" value="MFS_SLC45_SUC"/>
    <property type="match status" value="1"/>
</dbReference>
<dbReference type="STRING" id="1121338.CLTEP_06610"/>
<feature type="transmembrane region" description="Helical" evidence="6">
    <location>
        <begin position="255"/>
        <end position="278"/>
    </location>
</feature>
<sequence>MKKTNYIKTFLLGFGFFAISLTWTVYNAFVPLLLKRFITSAALIGFIMTFDNYFALIMQPAIGNWSDRINTKFGRRMPFVLIGMPLATIFIILMPNYSGLATLIIFLLFMNLSMSIFRAPVISLMPDITPKKDRSMANSIINFMGGIGAVAATLVGAILWSKNNKYPFYMAAVLMVLSLIVLFVFIKEKNDVIDYEAINDGKKLNLIEDIGLLFKNRDAFLLLLAICSWFIAYQGVQSIFTLYAKSYIGVSEGTAAMTLTFFSVAFLLFAIPAGILGTKLGKRKTILIGITGMVLVFILLSLTKSITTIRMLFIVGGMFWSAVNINSYPFIADMAPDGNIGTYTGFYYFFSSVAAIVSPPLVGLFMDLISYKVLFIYSAVFYFVALIFILLIKNKGK</sequence>
<dbReference type="InterPro" id="IPR020846">
    <property type="entry name" value="MFS_dom"/>
</dbReference>
<dbReference type="InterPro" id="IPR001958">
    <property type="entry name" value="Tet-R_TetA/multi-R_MdtG-like"/>
</dbReference>
<feature type="transmembrane region" description="Helical" evidence="6">
    <location>
        <begin position="220"/>
        <end position="243"/>
    </location>
</feature>
<name>A0A151B6C6_9CLOT</name>
<gene>
    <name evidence="8" type="primary">tetA</name>
    <name evidence="8" type="ORF">CLTEP_06610</name>
</gene>
<dbReference type="Gene3D" id="1.20.1250.20">
    <property type="entry name" value="MFS general substrate transporter like domains"/>
    <property type="match status" value="2"/>
</dbReference>
<evidence type="ECO:0000256" key="2">
    <source>
        <dbReference type="ARBA" id="ARBA00022448"/>
    </source>
</evidence>